<feature type="compositionally biased region" description="Low complexity" evidence="4">
    <location>
        <begin position="1"/>
        <end position="15"/>
    </location>
</feature>
<evidence type="ECO:0000256" key="4">
    <source>
        <dbReference type="SAM" id="MobiDB-lite"/>
    </source>
</evidence>
<proteinExistence type="predicted"/>
<keyword evidence="2" id="KW-0333">Golgi apparatus</keyword>
<dbReference type="PROSITE" id="PS50913">
    <property type="entry name" value="GRIP"/>
    <property type="match status" value="1"/>
</dbReference>
<name>A0A167Z947_9HYPO</name>
<protein>
    <submittedName>
        <fullName evidence="6">Golgi matrix protein</fullName>
    </submittedName>
</protein>
<feature type="region of interest" description="Disordered" evidence="4">
    <location>
        <begin position="1"/>
        <end position="216"/>
    </location>
</feature>
<dbReference type="InterPro" id="IPR000237">
    <property type="entry name" value="GRIP_dom"/>
</dbReference>
<feature type="compositionally biased region" description="Acidic residues" evidence="4">
    <location>
        <begin position="129"/>
        <end position="140"/>
    </location>
</feature>
<feature type="compositionally biased region" description="Low complexity" evidence="4">
    <location>
        <begin position="38"/>
        <end position="50"/>
    </location>
</feature>
<feature type="compositionally biased region" description="Basic residues" evidence="4">
    <location>
        <begin position="27"/>
        <end position="37"/>
    </location>
</feature>
<dbReference type="AlphaFoldDB" id="A0A167Z947"/>
<dbReference type="GO" id="GO:0007030">
    <property type="term" value="P:Golgi organization"/>
    <property type="evidence" value="ECO:0007669"/>
    <property type="project" value="TreeGrafter"/>
</dbReference>
<dbReference type="Proteomes" id="UP000076874">
    <property type="component" value="Unassembled WGS sequence"/>
</dbReference>
<feature type="compositionally biased region" description="Polar residues" evidence="4">
    <location>
        <begin position="88"/>
        <end position="107"/>
    </location>
</feature>
<evidence type="ECO:0000313" key="7">
    <source>
        <dbReference type="Proteomes" id="UP000076874"/>
    </source>
</evidence>
<evidence type="ECO:0000256" key="1">
    <source>
        <dbReference type="ARBA" id="ARBA00004555"/>
    </source>
</evidence>
<feature type="region of interest" description="Disordered" evidence="4">
    <location>
        <begin position="583"/>
        <end position="603"/>
    </location>
</feature>
<dbReference type="EMBL" id="AZHD01000002">
    <property type="protein sequence ID" value="OAA67230.1"/>
    <property type="molecule type" value="Genomic_DNA"/>
</dbReference>
<dbReference type="PANTHER" id="PTHR18921:SF2">
    <property type="entry name" value="THYROID RECEPTOR-INTERACTING PROTEIN 11"/>
    <property type="match status" value="1"/>
</dbReference>
<keyword evidence="7" id="KW-1185">Reference proteome</keyword>
<keyword evidence="3" id="KW-0175">Coiled coil</keyword>
<dbReference type="OrthoDB" id="425925at2759"/>
<feature type="region of interest" description="Disordered" evidence="4">
    <location>
        <begin position="231"/>
        <end position="263"/>
    </location>
</feature>
<gene>
    <name evidence="6" type="ORF">SPI_01806</name>
</gene>
<feature type="compositionally biased region" description="Basic and acidic residues" evidence="4">
    <location>
        <begin position="231"/>
        <end position="247"/>
    </location>
</feature>
<evidence type="ECO:0000259" key="5">
    <source>
        <dbReference type="PROSITE" id="PS50913"/>
    </source>
</evidence>
<feature type="region of interest" description="Disordered" evidence="4">
    <location>
        <begin position="523"/>
        <end position="571"/>
    </location>
</feature>
<feature type="compositionally biased region" description="Basic and acidic residues" evidence="4">
    <location>
        <begin position="186"/>
        <end position="209"/>
    </location>
</feature>
<evidence type="ECO:0000256" key="2">
    <source>
        <dbReference type="ARBA" id="ARBA00023034"/>
    </source>
</evidence>
<evidence type="ECO:0000313" key="6">
    <source>
        <dbReference type="EMBL" id="OAA67230.1"/>
    </source>
</evidence>
<comment type="subcellular location">
    <subcellularLocation>
        <location evidence="1">Golgi apparatus</location>
    </subcellularLocation>
</comment>
<feature type="compositionally biased region" description="Basic and acidic residues" evidence="4">
    <location>
        <begin position="141"/>
        <end position="152"/>
    </location>
</feature>
<feature type="compositionally biased region" description="Polar residues" evidence="4">
    <location>
        <begin position="154"/>
        <end position="166"/>
    </location>
</feature>
<evidence type="ECO:0000256" key="3">
    <source>
        <dbReference type="ARBA" id="ARBA00023054"/>
    </source>
</evidence>
<accession>A0A167Z947</accession>
<feature type="domain" description="GRIP" evidence="5">
    <location>
        <begin position="478"/>
        <end position="529"/>
    </location>
</feature>
<dbReference type="GO" id="GO:0005794">
    <property type="term" value="C:Golgi apparatus"/>
    <property type="evidence" value="ECO:0007669"/>
    <property type="project" value="UniProtKB-SubCell"/>
</dbReference>
<dbReference type="Pfam" id="PF10375">
    <property type="entry name" value="GRAB"/>
    <property type="match status" value="1"/>
</dbReference>
<reference evidence="6 7" key="1">
    <citation type="journal article" date="2016" name="Genome Biol. Evol.">
        <title>Divergent and convergent evolution of fungal pathogenicity.</title>
        <authorList>
            <person name="Shang Y."/>
            <person name="Xiao G."/>
            <person name="Zheng P."/>
            <person name="Cen K."/>
            <person name="Zhan S."/>
            <person name="Wang C."/>
        </authorList>
    </citation>
    <scope>NUCLEOTIDE SEQUENCE [LARGE SCALE GENOMIC DNA]</scope>
    <source>
        <strain evidence="6 7">RCEF 264</strain>
    </source>
</reference>
<dbReference type="GO" id="GO:0031267">
    <property type="term" value="F:small GTPase binding"/>
    <property type="evidence" value="ECO:0007669"/>
    <property type="project" value="TreeGrafter"/>
</dbReference>
<dbReference type="Gene3D" id="1.10.287.1490">
    <property type="match status" value="1"/>
</dbReference>
<comment type="caution">
    <text evidence="6">The sequence shown here is derived from an EMBL/GenBank/DDBJ whole genome shotgun (WGS) entry which is preliminary data.</text>
</comment>
<dbReference type="PANTHER" id="PTHR18921">
    <property type="entry name" value="MYOSIN HEAVY CHAIN - RELATED"/>
    <property type="match status" value="1"/>
</dbReference>
<organism evidence="6 7">
    <name type="scientific">Niveomyces insectorum RCEF 264</name>
    <dbReference type="NCBI Taxonomy" id="1081102"/>
    <lineage>
        <taxon>Eukaryota</taxon>
        <taxon>Fungi</taxon>
        <taxon>Dikarya</taxon>
        <taxon>Ascomycota</taxon>
        <taxon>Pezizomycotina</taxon>
        <taxon>Sordariomycetes</taxon>
        <taxon>Hypocreomycetidae</taxon>
        <taxon>Hypocreales</taxon>
        <taxon>Cordycipitaceae</taxon>
        <taxon>Niveomyces</taxon>
    </lineage>
</organism>
<feature type="compositionally biased region" description="Acidic residues" evidence="4">
    <location>
        <begin position="62"/>
        <end position="73"/>
    </location>
</feature>
<feature type="compositionally biased region" description="Basic and acidic residues" evidence="4">
    <location>
        <begin position="117"/>
        <end position="128"/>
    </location>
</feature>
<feature type="region of interest" description="Disordered" evidence="4">
    <location>
        <begin position="408"/>
        <end position="427"/>
    </location>
</feature>
<sequence length="603" mass="66646">MASSAAPSAPQLAPQNDVAPSGGQGGAKKKNKKKKSAAAKAANAALAASAPPTGADSRDESDHDDVDTPDEPTGDATKNENDVEDAASSPTKPLETNGNGQTRNGSIANGRPIALHAQRDAAEDGDPKGDEEEEKEEDEGDTRNRKSKDRNGDPSASSADEPQQNALRAEVERLRQQVGELQNAQEAHKEETDQLRAELEESEAGREQAETQYHNLMGRVEKIKETLGERLKRDRQELDEAKDRIEELEAQNEGLRQASGAAEAAAAAAEAQVLRLQKELDDLEQEHEREHAALRGRAQLSQQNWQREKEELVRQLQQLRAELESTSGAMGEWEVIAMEERSVRETLSEKAADLEEQLAQAREQHQRAAEERDDQARAIDSLQRALQEIQEARKRELREMVESSEAQLEAAKARAQQAETASEAAVDEAAALRHELERTSPFEREVKEKNLLIGKLRHETIVLNDHLTKALRYIKKNKPEENVDRQIVTNHLLQFLTLDRSDAKRFQILQVIAGMLNWTDEQKEKAGLSRPGTSSNSLRLPASPFHRTPSTPSLNAEFFSEPTPTGGRETLADLWAGFLERSVEEAASESSNPPSRKGSLPQS</sequence>
<dbReference type="InterPro" id="IPR019459">
    <property type="entry name" value="GRAB"/>
</dbReference>
<dbReference type="STRING" id="1081102.A0A167Z947"/>
<dbReference type="GO" id="GO:0006888">
    <property type="term" value="P:endoplasmic reticulum to Golgi vesicle-mediated transport"/>
    <property type="evidence" value="ECO:0007669"/>
    <property type="project" value="TreeGrafter"/>
</dbReference>